<organism evidence="1 2">
    <name type="scientific">Salinicola endophyticus</name>
    <dbReference type="NCBI Taxonomy" id="1949083"/>
    <lineage>
        <taxon>Bacteria</taxon>
        <taxon>Pseudomonadati</taxon>
        <taxon>Pseudomonadota</taxon>
        <taxon>Gammaproteobacteria</taxon>
        <taxon>Oceanospirillales</taxon>
        <taxon>Halomonadaceae</taxon>
        <taxon>Salinicola</taxon>
    </lineage>
</organism>
<dbReference type="Gene3D" id="3.30.160.250">
    <property type="match status" value="1"/>
</dbReference>
<name>A0ABY8FB64_9GAMM</name>
<dbReference type="RefSeq" id="WP_110690161.1">
    <property type="nucleotide sequence ID" value="NZ_CP035631.1"/>
</dbReference>
<protein>
    <submittedName>
        <fullName evidence="1">Uncharacterized protein</fullName>
    </submittedName>
</protein>
<evidence type="ECO:0000313" key="2">
    <source>
        <dbReference type="Proteomes" id="UP001321526"/>
    </source>
</evidence>
<reference evidence="1 2" key="1">
    <citation type="submission" date="2019-01" db="EMBL/GenBank/DDBJ databases">
        <title>Genome sequence of Salinicola endophyticus REST5.</title>
        <authorList>
            <person name="Nascimento F.X."/>
        </authorList>
    </citation>
    <scope>NUCLEOTIDE SEQUENCE [LARGE SCALE GENOMIC DNA]</scope>
    <source>
        <strain evidence="1 2">REST5</strain>
    </source>
</reference>
<dbReference type="InterPro" id="IPR035069">
    <property type="entry name" value="TTHA1013/TTHA0281-like"/>
</dbReference>
<gene>
    <name evidence="1" type="ORF">EVC62_00075</name>
</gene>
<proteinExistence type="predicted"/>
<dbReference type="Proteomes" id="UP001321526">
    <property type="component" value="Chromosome"/>
</dbReference>
<evidence type="ECO:0000313" key="1">
    <source>
        <dbReference type="EMBL" id="WFF40010.1"/>
    </source>
</evidence>
<keyword evidence="2" id="KW-1185">Reference proteome</keyword>
<sequence length="123" mass="13344">MPMTERIFDVAICPRAGDALWEAFVPALPGLRVVGDSDLDAGARLAEAIVPHLAARLKQGLAIPEQPRAGCYLQAHGLVLWQFLCVRLGPLKAGQAAVEVIFPDIETLFDVDVIEGDEWLLDV</sequence>
<accession>A0ABY8FB64</accession>
<dbReference type="SUPFAM" id="SSF143100">
    <property type="entry name" value="TTHA1013/TTHA0281-like"/>
    <property type="match status" value="1"/>
</dbReference>
<dbReference type="EMBL" id="CP035631">
    <property type="protein sequence ID" value="WFF40010.1"/>
    <property type="molecule type" value="Genomic_DNA"/>
</dbReference>